<evidence type="ECO:0000313" key="2">
    <source>
        <dbReference type="EMBL" id="KAJ7326220.1"/>
    </source>
</evidence>
<protein>
    <submittedName>
        <fullName evidence="2">Uncharacterized protein</fullName>
    </submittedName>
</protein>
<dbReference type="EMBL" id="JARIHO010000042">
    <property type="protein sequence ID" value="KAJ7326220.1"/>
    <property type="molecule type" value="Genomic_DNA"/>
</dbReference>
<comment type="caution">
    <text evidence="2">The sequence shown here is derived from an EMBL/GenBank/DDBJ whole genome shotgun (WGS) entry which is preliminary data.</text>
</comment>
<dbReference type="AlphaFoldDB" id="A0AAD6ZJW5"/>
<accession>A0AAD6ZJW5</accession>
<sequence>MCACCWIAPRTCSSTVLCAPISRPSPSPFEWCHSPAADTGSSGRRYAGVAKPAHLYNTRSSAPVATSAKPSSRRRRATWTVHGTREEGGGGDENGDGRSVGVDVEAISGDAKTGSGLAGVLSAAGALGFSRDSG</sequence>
<reference evidence="2" key="1">
    <citation type="submission" date="2023-03" db="EMBL/GenBank/DDBJ databases">
        <title>Massive genome expansion in bonnet fungi (Mycena s.s.) driven by repeated elements and novel gene families across ecological guilds.</title>
        <authorList>
            <consortium name="Lawrence Berkeley National Laboratory"/>
            <person name="Harder C.B."/>
            <person name="Miyauchi S."/>
            <person name="Viragh M."/>
            <person name="Kuo A."/>
            <person name="Thoen E."/>
            <person name="Andreopoulos B."/>
            <person name="Lu D."/>
            <person name="Skrede I."/>
            <person name="Drula E."/>
            <person name="Henrissat B."/>
            <person name="Morin E."/>
            <person name="Kohler A."/>
            <person name="Barry K."/>
            <person name="LaButti K."/>
            <person name="Morin E."/>
            <person name="Salamov A."/>
            <person name="Lipzen A."/>
            <person name="Mereny Z."/>
            <person name="Hegedus B."/>
            <person name="Baldrian P."/>
            <person name="Stursova M."/>
            <person name="Weitz H."/>
            <person name="Taylor A."/>
            <person name="Grigoriev I.V."/>
            <person name="Nagy L.G."/>
            <person name="Martin F."/>
            <person name="Kauserud H."/>
        </authorList>
    </citation>
    <scope>NUCLEOTIDE SEQUENCE</scope>
    <source>
        <strain evidence="2">CBHHK002</strain>
    </source>
</reference>
<evidence type="ECO:0000313" key="3">
    <source>
        <dbReference type="Proteomes" id="UP001218218"/>
    </source>
</evidence>
<proteinExistence type="predicted"/>
<keyword evidence="3" id="KW-1185">Reference proteome</keyword>
<feature type="region of interest" description="Disordered" evidence="1">
    <location>
        <begin position="58"/>
        <end position="101"/>
    </location>
</feature>
<evidence type="ECO:0000256" key="1">
    <source>
        <dbReference type="SAM" id="MobiDB-lite"/>
    </source>
</evidence>
<dbReference type="Proteomes" id="UP001218218">
    <property type="component" value="Unassembled WGS sequence"/>
</dbReference>
<gene>
    <name evidence="2" type="ORF">DFH08DRAFT_885087</name>
</gene>
<name>A0AAD6ZJW5_9AGAR</name>
<feature type="compositionally biased region" description="Polar residues" evidence="1">
    <location>
        <begin position="58"/>
        <end position="70"/>
    </location>
</feature>
<organism evidence="2 3">
    <name type="scientific">Mycena albidolilacea</name>
    <dbReference type="NCBI Taxonomy" id="1033008"/>
    <lineage>
        <taxon>Eukaryota</taxon>
        <taxon>Fungi</taxon>
        <taxon>Dikarya</taxon>
        <taxon>Basidiomycota</taxon>
        <taxon>Agaricomycotina</taxon>
        <taxon>Agaricomycetes</taxon>
        <taxon>Agaricomycetidae</taxon>
        <taxon>Agaricales</taxon>
        <taxon>Marasmiineae</taxon>
        <taxon>Mycenaceae</taxon>
        <taxon>Mycena</taxon>
    </lineage>
</organism>